<dbReference type="PRINTS" id="PR01928">
    <property type="entry name" value="INTRLEUKN12B"/>
</dbReference>
<dbReference type="KEGG" id="xla:108712268"/>
<dbReference type="GO" id="GO:0004896">
    <property type="term" value="F:cytokine receptor activity"/>
    <property type="evidence" value="ECO:0007669"/>
    <property type="project" value="UniProtKB-UniRule"/>
</dbReference>
<feature type="signal peptide" evidence="5">
    <location>
        <begin position="1"/>
        <end position="20"/>
    </location>
</feature>
<evidence type="ECO:0000259" key="6">
    <source>
        <dbReference type="Pfam" id="PF10420"/>
    </source>
</evidence>
<dbReference type="PANTHER" id="PTHR48485:SF4">
    <property type="entry name" value="INTERLEUKIN-12 SUBUNIT BETA"/>
    <property type="match status" value="1"/>
</dbReference>
<comment type="subunit">
    <text evidence="5">Heterodimer with IL12A; disulfide-linked. The heterodimer is known as interleukin IL-12.</text>
</comment>
<evidence type="ECO:0000256" key="3">
    <source>
        <dbReference type="ARBA" id="ARBA00023180"/>
    </source>
</evidence>
<dbReference type="Pfam" id="PF10420">
    <property type="entry name" value="IL12p40_C"/>
    <property type="match status" value="1"/>
</dbReference>
<dbReference type="InterPro" id="IPR050676">
    <property type="entry name" value="IL-12"/>
</dbReference>
<evidence type="ECO:0000313" key="8">
    <source>
        <dbReference type="RefSeq" id="XP_018110002.2"/>
    </source>
</evidence>
<feature type="chain" id="PRO_5035341379" description="Interleukin-12 subunit beta" evidence="5">
    <location>
        <begin position="21"/>
        <end position="295"/>
    </location>
</feature>
<reference evidence="8" key="2">
    <citation type="submission" date="2025-08" db="UniProtKB">
        <authorList>
            <consortium name="RefSeq"/>
        </authorList>
    </citation>
    <scope>IDENTIFICATION</scope>
    <source>
        <strain evidence="8">J_2021</strain>
        <tissue evidence="8">Erythrocytes</tissue>
    </source>
</reference>
<dbReference type="GO" id="GO:0005615">
    <property type="term" value="C:extracellular space"/>
    <property type="evidence" value="ECO:0007669"/>
    <property type="project" value="UniProtKB-KW"/>
</dbReference>
<dbReference type="AlphaFoldDB" id="A0A8J0UYG8"/>
<proteinExistence type="inferred from homology"/>
<dbReference type="InterPro" id="IPR013783">
    <property type="entry name" value="Ig-like_fold"/>
</dbReference>
<sequence>MAYLKPAVLLLMLCVNTIQGFWDLSILKNTYIVDITEKAEGEVVSFECPVAEKTKVYWLLKGYKRPGRILKTHVMENEDAGNFTCHHLNGELVDYKTVLLKHWNRKHLPEEQPIYCEAKNYSGHFKCFWSRERDEAQYIFEAHRGNHIISCEKPIKNNSKYEVNCHDNEFCQYGEENDNITIHLHVFVGKQYENHSLSFMLRYITKPDPPAELSKSGDSLKWKYPKTWCSEHSFFPLIFNLNITKQNESPRHYTDIDITEKNLKPPLPFKGKFIFCVQARDMFHNSAWSDWSCSK</sequence>
<dbReference type="InterPro" id="IPR036116">
    <property type="entry name" value="FN3_sf"/>
</dbReference>
<dbReference type="GO" id="GO:0005125">
    <property type="term" value="F:cytokine activity"/>
    <property type="evidence" value="ECO:0007669"/>
    <property type="project" value="UniProtKB-KW"/>
</dbReference>
<evidence type="ECO:0000313" key="7">
    <source>
        <dbReference type="Proteomes" id="UP000186698"/>
    </source>
</evidence>
<dbReference type="Proteomes" id="UP000186698">
    <property type="component" value="Chromosome 3S"/>
</dbReference>
<dbReference type="InterPro" id="IPR036179">
    <property type="entry name" value="Ig-like_dom_sf"/>
</dbReference>
<evidence type="ECO:0000256" key="4">
    <source>
        <dbReference type="ARBA" id="ARBA00023319"/>
    </source>
</evidence>
<accession>A0A8J0UYG8</accession>
<evidence type="ECO:0000256" key="1">
    <source>
        <dbReference type="ARBA" id="ARBA00022729"/>
    </source>
</evidence>
<comment type="subcellular location">
    <subcellularLocation>
        <location evidence="5">Secreted</location>
    </subcellularLocation>
</comment>
<name>A0A8J0UYG8_XENLA</name>
<evidence type="ECO:0000256" key="5">
    <source>
        <dbReference type="RuleBase" id="RU281113"/>
    </source>
</evidence>
<keyword evidence="5" id="KW-0964">Secreted</keyword>
<feature type="domain" description="Interleukin-12 beta central" evidence="6">
    <location>
        <begin position="114"/>
        <end position="186"/>
    </location>
</feature>
<dbReference type="CTD" id="108712268"/>
<dbReference type="InterPro" id="IPR015528">
    <property type="entry name" value="IL-12_beta"/>
</dbReference>
<dbReference type="RefSeq" id="XP_018110002.2">
    <property type="nucleotide sequence ID" value="XM_018254513.2"/>
</dbReference>
<keyword evidence="4 5" id="KW-0393">Immunoglobulin domain</keyword>
<dbReference type="GeneID" id="108712268"/>
<keyword evidence="3 5" id="KW-0325">Glycoprotein</keyword>
<keyword evidence="1 5" id="KW-0732">Signal</keyword>
<protein>
    <recommendedName>
        <fullName evidence="5">Interleukin-12 subunit beta</fullName>
        <shortName evidence="5">IL-12B</shortName>
    </recommendedName>
    <alternativeName>
        <fullName evidence="5">Cytotoxic lymphocyte maturation factor 40 kDa subunit</fullName>
    </alternativeName>
    <alternativeName>
        <fullName evidence="5">IL-12 subunit p40</fullName>
    </alternativeName>
</protein>
<keyword evidence="7" id="KW-1185">Reference proteome</keyword>
<dbReference type="Gene3D" id="2.60.40.10">
    <property type="entry name" value="Immunoglobulins"/>
    <property type="match status" value="3"/>
</dbReference>
<dbReference type="SUPFAM" id="SSF49265">
    <property type="entry name" value="Fibronectin type III"/>
    <property type="match status" value="2"/>
</dbReference>
<keyword evidence="2" id="KW-1015">Disulfide bond</keyword>
<organism evidence="7 8">
    <name type="scientific">Xenopus laevis</name>
    <name type="common">African clawed frog</name>
    <dbReference type="NCBI Taxonomy" id="8355"/>
    <lineage>
        <taxon>Eukaryota</taxon>
        <taxon>Metazoa</taxon>
        <taxon>Chordata</taxon>
        <taxon>Craniata</taxon>
        <taxon>Vertebrata</taxon>
        <taxon>Euteleostomi</taxon>
        <taxon>Amphibia</taxon>
        <taxon>Batrachia</taxon>
        <taxon>Anura</taxon>
        <taxon>Pipoidea</taxon>
        <taxon>Pipidae</taxon>
        <taxon>Xenopodinae</taxon>
        <taxon>Xenopus</taxon>
        <taxon>Xenopus</taxon>
    </lineage>
</organism>
<dbReference type="PANTHER" id="PTHR48485">
    <property type="entry name" value="INTERLEUKIN-12 SUBUNIT BETA-RELATED"/>
    <property type="match status" value="1"/>
</dbReference>
<gene>
    <name evidence="8" type="primary">il12b.S</name>
    <name evidence="5" type="synonym">IL12B</name>
</gene>
<comment type="similarity">
    <text evidence="5">Belongs to the IL-12B family.</text>
</comment>
<keyword evidence="5" id="KW-0202">Cytokine</keyword>
<evidence type="ECO:0000256" key="2">
    <source>
        <dbReference type="ARBA" id="ARBA00023157"/>
    </source>
</evidence>
<dbReference type="InterPro" id="IPR019482">
    <property type="entry name" value="IL-12_beta_cen-dom"/>
</dbReference>
<dbReference type="SUPFAM" id="SSF48726">
    <property type="entry name" value="Immunoglobulin"/>
    <property type="match status" value="1"/>
</dbReference>
<reference evidence="7" key="1">
    <citation type="submission" date="2024-06" db="UniProtKB">
        <authorList>
            <consortium name="RefSeq"/>
        </authorList>
    </citation>
    <scope>NUCLEOTIDE SEQUENCE [LARGE SCALE GENOMIC DNA]</scope>
    <source>
        <strain evidence="7">J_2021</strain>
    </source>
</reference>